<dbReference type="InterPro" id="IPR002938">
    <property type="entry name" value="FAD-bd"/>
</dbReference>
<dbReference type="PRINTS" id="PR00420">
    <property type="entry name" value="RNGMNOXGNASE"/>
</dbReference>
<accession>A0A3L7AK65</accession>
<organism evidence="7 8">
    <name type="scientific">Xanthobacter tagetidis</name>
    <dbReference type="NCBI Taxonomy" id="60216"/>
    <lineage>
        <taxon>Bacteria</taxon>
        <taxon>Pseudomonadati</taxon>
        <taxon>Pseudomonadota</taxon>
        <taxon>Alphaproteobacteria</taxon>
        <taxon>Hyphomicrobiales</taxon>
        <taxon>Xanthobacteraceae</taxon>
        <taxon>Xanthobacter</taxon>
    </lineage>
</organism>
<dbReference type="SUPFAM" id="SSF54373">
    <property type="entry name" value="FAD-linked reductases, C-terminal domain"/>
    <property type="match status" value="1"/>
</dbReference>
<comment type="caution">
    <text evidence="7">The sequence shown here is derived from an EMBL/GenBank/DDBJ whole genome shotgun (WGS) entry which is preliminary data.</text>
</comment>
<dbReference type="AlphaFoldDB" id="A0A3L7AK65"/>
<keyword evidence="8" id="KW-1185">Reference proteome</keyword>
<dbReference type="Pfam" id="PF01494">
    <property type="entry name" value="FAD_binding_3"/>
    <property type="match status" value="1"/>
</dbReference>
<feature type="domain" description="FAD-binding" evidence="6">
    <location>
        <begin position="28"/>
        <end position="341"/>
    </location>
</feature>
<dbReference type="GO" id="GO:0004497">
    <property type="term" value="F:monooxygenase activity"/>
    <property type="evidence" value="ECO:0007669"/>
    <property type="project" value="UniProtKB-KW"/>
</dbReference>
<evidence type="ECO:0000256" key="1">
    <source>
        <dbReference type="ARBA" id="ARBA00001974"/>
    </source>
</evidence>
<keyword evidence="5 7" id="KW-0503">Monooxygenase</keyword>
<evidence type="ECO:0000259" key="6">
    <source>
        <dbReference type="Pfam" id="PF01494"/>
    </source>
</evidence>
<evidence type="ECO:0000256" key="2">
    <source>
        <dbReference type="ARBA" id="ARBA00022630"/>
    </source>
</evidence>
<comment type="cofactor">
    <cofactor evidence="1">
        <name>FAD</name>
        <dbReference type="ChEBI" id="CHEBI:57692"/>
    </cofactor>
</comment>
<keyword evidence="3" id="KW-0274">FAD</keyword>
<protein>
    <submittedName>
        <fullName evidence="7">3-hydroxybenzoate 6-monooxygenase</fullName>
    </submittedName>
</protein>
<proteinExistence type="predicted"/>
<evidence type="ECO:0000256" key="4">
    <source>
        <dbReference type="ARBA" id="ARBA00023002"/>
    </source>
</evidence>
<evidence type="ECO:0000256" key="5">
    <source>
        <dbReference type="ARBA" id="ARBA00023033"/>
    </source>
</evidence>
<keyword evidence="2" id="KW-0285">Flavoprotein</keyword>
<reference evidence="7 8" key="1">
    <citation type="submission" date="2018-10" db="EMBL/GenBank/DDBJ databases">
        <title>Xanthobacter tagetidis genome sequencing and assembly.</title>
        <authorList>
            <person name="Maclea K.S."/>
            <person name="Goen A.E."/>
            <person name="Fatima S.A."/>
        </authorList>
    </citation>
    <scope>NUCLEOTIDE SEQUENCE [LARGE SCALE GENOMIC DNA]</scope>
    <source>
        <strain evidence="7 8">ATCC 700314</strain>
    </source>
</reference>
<evidence type="ECO:0000313" key="7">
    <source>
        <dbReference type="EMBL" id="RLP80414.1"/>
    </source>
</evidence>
<gene>
    <name evidence="7" type="ORF">D9R14_04950</name>
</gene>
<dbReference type="PANTHER" id="PTHR13789">
    <property type="entry name" value="MONOOXYGENASE"/>
    <property type="match status" value="1"/>
</dbReference>
<dbReference type="SUPFAM" id="SSF51905">
    <property type="entry name" value="FAD/NAD(P)-binding domain"/>
    <property type="match status" value="1"/>
</dbReference>
<dbReference type="InterPro" id="IPR050493">
    <property type="entry name" value="FAD-dep_Monooxygenase_BioMet"/>
</dbReference>
<dbReference type="OrthoDB" id="4230779at2"/>
<evidence type="ECO:0000256" key="3">
    <source>
        <dbReference type="ARBA" id="ARBA00022827"/>
    </source>
</evidence>
<evidence type="ECO:0000313" key="8">
    <source>
        <dbReference type="Proteomes" id="UP000269692"/>
    </source>
</evidence>
<name>A0A3L7AK65_9HYPH</name>
<dbReference type="PANTHER" id="PTHR13789:SF318">
    <property type="entry name" value="GERANYLGERANYL DIPHOSPHATE REDUCTASE"/>
    <property type="match status" value="1"/>
</dbReference>
<dbReference type="EMBL" id="RCTF01000003">
    <property type="protein sequence ID" value="RLP80414.1"/>
    <property type="molecule type" value="Genomic_DNA"/>
</dbReference>
<dbReference type="Gene3D" id="3.50.50.60">
    <property type="entry name" value="FAD/NAD(P)-binding domain"/>
    <property type="match status" value="1"/>
</dbReference>
<dbReference type="InterPro" id="IPR036188">
    <property type="entry name" value="FAD/NAD-bd_sf"/>
</dbReference>
<sequence length="423" mass="46254">MQSLLILQQREPRGVVIAMTRSHTEQLPILIAGGGIGGAAAAIALARTGRKVEVFEQAPEMREIGAGIQMPPNAFRAFAALGVLEPMQEVAAYPESLVLGDITTGKSIYRVPIGEEFVRRFGFRYALLHRGDILERLVSACKGYDEITLRPGCRVSGFRDVGDRVVVELADGTSAEGAGLIGGDGLWSVTREALVGDQPTTDGYILCRGIVPVSEISEALYSNSVTMWGGPGIDFFHYPIRSDQVFNIGASYRDSNIKAGSNYPVGAREAFNHQFRDACAHVKNLLEHVSMSRAWVLHHRPPIATWTKGRVTLLGDAAHPTYIYISQGACMALEDAVVLGEMVSQHDDIRDAFRAYDKARYLRTARIQLTSQQFGDIYHAGGVHRELRNALLARTKPQALYDTLGWVFGGSFQEPSMAHPGID</sequence>
<dbReference type="GO" id="GO:0071949">
    <property type="term" value="F:FAD binding"/>
    <property type="evidence" value="ECO:0007669"/>
    <property type="project" value="InterPro"/>
</dbReference>
<keyword evidence="4" id="KW-0560">Oxidoreductase</keyword>
<dbReference type="Proteomes" id="UP000269692">
    <property type="component" value="Unassembled WGS sequence"/>
</dbReference>